<keyword evidence="2 3" id="KW-0040">ANK repeat</keyword>
<gene>
    <name evidence="6" type="ORF">B0A54_09746</name>
</gene>
<dbReference type="Pfam" id="PF12796">
    <property type="entry name" value="Ank_2"/>
    <property type="match status" value="3"/>
</dbReference>
<evidence type="ECO:0000256" key="3">
    <source>
        <dbReference type="PROSITE-ProRule" id="PRU00023"/>
    </source>
</evidence>
<keyword evidence="4" id="KW-0812">Transmembrane</keyword>
<evidence type="ECO:0000256" key="1">
    <source>
        <dbReference type="ARBA" id="ARBA00022737"/>
    </source>
</evidence>
<feature type="repeat" description="ANK" evidence="3">
    <location>
        <begin position="422"/>
        <end position="454"/>
    </location>
</feature>
<organism evidence="6 7">
    <name type="scientific">Friedmanniomyces endolithicus</name>
    <dbReference type="NCBI Taxonomy" id="329885"/>
    <lineage>
        <taxon>Eukaryota</taxon>
        <taxon>Fungi</taxon>
        <taxon>Dikarya</taxon>
        <taxon>Ascomycota</taxon>
        <taxon>Pezizomycotina</taxon>
        <taxon>Dothideomycetes</taxon>
        <taxon>Dothideomycetidae</taxon>
        <taxon>Mycosphaerellales</taxon>
        <taxon>Teratosphaeriaceae</taxon>
        <taxon>Friedmanniomyces</taxon>
    </lineage>
</organism>
<reference evidence="6 7" key="1">
    <citation type="submission" date="2017-03" db="EMBL/GenBank/DDBJ databases">
        <title>Genomes of endolithic fungi from Antarctica.</title>
        <authorList>
            <person name="Coleine C."/>
            <person name="Masonjones S."/>
            <person name="Stajich J.E."/>
        </authorList>
    </citation>
    <scope>NUCLEOTIDE SEQUENCE [LARGE SCALE GENOMIC DNA]</scope>
    <source>
        <strain evidence="6 7">CCFEE 5311</strain>
    </source>
</reference>
<evidence type="ECO:0000313" key="6">
    <source>
        <dbReference type="EMBL" id="TKA37744.1"/>
    </source>
</evidence>
<dbReference type="Gene3D" id="1.25.40.20">
    <property type="entry name" value="Ankyrin repeat-containing domain"/>
    <property type="match status" value="4"/>
</dbReference>
<evidence type="ECO:0000259" key="5">
    <source>
        <dbReference type="Pfam" id="PF17107"/>
    </source>
</evidence>
<sequence length="617" mass="66445">MYQQAADRSYATYEMAGVAALGLAAAVLGVVQFGWQVQQELSAFRSSTTEELGSLADISAQLPFLLDALNQTHKGLVAGDLEHGSQSIVQTVVDGCQKHLDKLNHILKSTRKEAGDNVAVLTVKAFKLVHYKDRLVLIKESVNNYVALLILHHVLPHTQKIPMSETVAKARTAKAKELRERVVSACSEGDVASLLRVLAERADPDVRDNGGWPVLCRAACSGDDAIVGALLASSADLTAQSQKNKFGKNCGLWWAANEGHASTVKLLLEAPEAQDVYSSHHYYSALEAAVEHSGRADERCEIVRMLVEPGRADLKLDWRRDTFDYPLAWRAVYGEHLEVVKLLLELGVDFNEAREGSEPPLIQAIDQQSPEIVALLLTTGLDLEAKDEYHRTALMAAAATSQSEILRALLVKGASPHTQNEDGFTALHRAVHEPDKACAELLMEHGADPCVRDSDGDTPLFSVAGQSGDGARKMVALLAKDGKSLNIANQEGVTPLMRAITKGVVANARTLLKEGAAADLADNKGMRALHCAAQVGSVEAVQELFKRGQAATSIDAEDCQGNTALSLAAAGGHEDIVLFLLEHGADRNIENEFGDDPSDCAKDSGHSEIVDLLKDFK</sequence>
<dbReference type="Pfam" id="PF00023">
    <property type="entry name" value="Ank"/>
    <property type="match status" value="1"/>
</dbReference>
<dbReference type="Proteomes" id="UP000310066">
    <property type="component" value="Unassembled WGS sequence"/>
</dbReference>
<evidence type="ECO:0000256" key="2">
    <source>
        <dbReference type="ARBA" id="ARBA00023043"/>
    </source>
</evidence>
<dbReference type="InterPro" id="IPR051165">
    <property type="entry name" value="Multifunctional_ANK_Repeat"/>
</dbReference>
<dbReference type="Pfam" id="PF17107">
    <property type="entry name" value="SesA"/>
    <property type="match status" value="1"/>
</dbReference>
<accession>A0A4U0UPJ4</accession>
<dbReference type="InterPro" id="IPR036770">
    <property type="entry name" value="Ankyrin_rpt-contain_sf"/>
</dbReference>
<name>A0A4U0UPJ4_9PEZI</name>
<dbReference type="SUPFAM" id="SSF48403">
    <property type="entry name" value="Ankyrin repeat"/>
    <property type="match status" value="2"/>
</dbReference>
<feature type="repeat" description="ANK" evidence="3">
    <location>
        <begin position="389"/>
        <end position="421"/>
    </location>
</feature>
<feature type="transmembrane region" description="Helical" evidence="4">
    <location>
        <begin position="12"/>
        <end position="35"/>
    </location>
</feature>
<keyword evidence="1" id="KW-0677">Repeat</keyword>
<dbReference type="STRING" id="329885.A0A4U0UPJ4"/>
<evidence type="ECO:0000313" key="7">
    <source>
        <dbReference type="Proteomes" id="UP000310066"/>
    </source>
</evidence>
<feature type="repeat" description="ANK" evidence="3">
    <location>
        <begin position="491"/>
        <end position="523"/>
    </location>
</feature>
<dbReference type="PANTHER" id="PTHR24123:SF33">
    <property type="entry name" value="PROTEIN HOS4"/>
    <property type="match status" value="1"/>
</dbReference>
<dbReference type="PROSITE" id="PS50088">
    <property type="entry name" value="ANK_REPEAT"/>
    <property type="match status" value="5"/>
</dbReference>
<dbReference type="AlphaFoldDB" id="A0A4U0UPJ4"/>
<dbReference type="PROSITE" id="PS50297">
    <property type="entry name" value="ANK_REP_REGION"/>
    <property type="match status" value="3"/>
</dbReference>
<feature type="repeat" description="ANK" evidence="3">
    <location>
        <begin position="524"/>
        <end position="556"/>
    </location>
</feature>
<dbReference type="InterPro" id="IPR031352">
    <property type="entry name" value="SesA"/>
</dbReference>
<dbReference type="OrthoDB" id="3849195at2759"/>
<dbReference type="InterPro" id="IPR002110">
    <property type="entry name" value="Ankyrin_rpt"/>
</dbReference>
<protein>
    <recommendedName>
        <fullName evidence="5">NACHT-NTPase and P-loop NTPases N-terminal domain-containing protein</fullName>
    </recommendedName>
</protein>
<dbReference type="SMART" id="SM00248">
    <property type="entry name" value="ANK"/>
    <property type="match status" value="11"/>
</dbReference>
<keyword evidence="4" id="KW-0472">Membrane</keyword>
<feature type="repeat" description="ANK" evidence="3">
    <location>
        <begin position="560"/>
        <end position="592"/>
    </location>
</feature>
<keyword evidence="4" id="KW-1133">Transmembrane helix</keyword>
<dbReference type="EMBL" id="NAJP01000049">
    <property type="protein sequence ID" value="TKA37744.1"/>
    <property type="molecule type" value="Genomic_DNA"/>
</dbReference>
<evidence type="ECO:0000256" key="4">
    <source>
        <dbReference type="SAM" id="Phobius"/>
    </source>
</evidence>
<feature type="domain" description="NACHT-NTPase and P-loop NTPases N-terminal" evidence="5">
    <location>
        <begin position="54"/>
        <end position="135"/>
    </location>
</feature>
<proteinExistence type="predicted"/>
<comment type="caution">
    <text evidence="6">The sequence shown here is derived from an EMBL/GenBank/DDBJ whole genome shotgun (WGS) entry which is preliminary data.</text>
</comment>
<dbReference type="PANTHER" id="PTHR24123">
    <property type="entry name" value="ANKYRIN REPEAT-CONTAINING"/>
    <property type="match status" value="1"/>
</dbReference>